<dbReference type="PANTHER" id="PTHR24214:SF62">
    <property type="entry name" value="LEUPAXIN"/>
    <property type="match status" value="1"/>
</dbReference>
<evidence type="ECO:0000256" key="2">
    <source>
        <dbReference type="ARBA" id="ARBA00022833"/>
    </source>
</evidence>
<protein>
    <recommendedName>
        <fullName evidence="6">LIM zinc-binding domain-containing protein</fullName>
    </recommendedName>
</protein>
<evidence type="ECO:0000256" key="3">
    <source>
        <dbReference type="ARBA" id="ARBA00023038"/>
    </source>
</evidence>
<feature type="compositionally biased region" description="Polar residues" evidence="5">
    <location>
        <begin position="472"/>
        <end position="490"/>
    </location>
</feature>
<dbReference type="InterPro" id="IPR001781">
    <property type="entry name" value="Znf_LIM"/>
</dbReference>
<feature type="compositionally biased region" description="Basic and acidic residues" evidence="5">
    <location>
        <begin position="290"/>
        <end position="299"/>
    </location>
</feature>
<evidence type="ECO:0000256" key="1">
    <source>
        <dbReference type="ARBA" id="ARBA00022723"/>
    </source>
</evidence>
<feature type="region of interest" description="Disordered" evidence="5">
    <location>
        <begin position="355"/>
        <end position="498"/>
    </location>
</feature>
<feature type="region of interest" description="Disordered" evidence="5">
    <location>
        <begin position="212"/>
        <end position="234"/>
    </location>
</feature>
<dbReference type="Gene3D" id="2.10.110.10">
    <property type="entry name" value="Cysteine Rich Protein"/>
    <property type="match status" value="3"/>
</dbReference>
<dbReference type="AlphaFoldDB" id="A0A8H3EUN4"/>
<keyword evidence="8" id="KW-1185">Reference proteome</keyword>
<feature type="region of interest" description="Disordered" evidence="5">
    <location>
        <begin position="1"/>
        <end position="32"/>
    </location>
</feature>
<feature type="compositionally biased region" description="Polar residues" evidence="5">
    <location>
        <begin position="409"/>
        <end position="422"/>
    </location>
</feature>
<dbReference type="PANTHER" id="PTHR24214">
    <property type="entry name" value="PDZ AND LIM DOMAIN PROTEIN ZASP"/>
    <property type="match status" value="1"/>
</dbReference>
<feature type="domain" description="LIM zinc-binding" evidence="6">
    <location>
        <begin position="618"/>
        <end position="678"/>
    </location>
</feature>
<feature type="compositionally biased region" description="Polar residues" evidence="5">
    <location>
        <begin position="301"/>
        <end position="326"/>
    </location>
</feature>
<dbReference type="SUPFAM" id="SSF57716">
    <property type="entry name" value="Glucocorticoid receptor-like (DNA-binding domain)"/>
    <property type="match status" value="3"/>
</dbReference>
<dbReference type="PROSITE" id="PS00478">
    <property type="entry name" value="LIM_DOMAIN_1"/>
    <property type="match status" value="2"/>
</dbReference>
<dbReference type="GO" id="GO:0031941">
    <property type="term" value="C:filamentous actin"/>
    <property type="evidence" value="ECO:0007669"/>
    <property type="project" value="TreeGrafter"/>
</dbReference>
<dbReference type="GO" id="GO:0046872">
    <property type="term" value="F:metal ion binding"/>
    <property type="evidence" value="ECO:0007669"/>
    <property type="project" value="UniProtKB-KW"/>
</dbReference>
<feature type="compositionally biased region" description="Polar residues" evidence="5">
    <location>
        <begin position="124"/>
        <end position="133"/>
    </location>
</feature>
<organism evidence="7 8">
    <name type="scientific">Heterodermia speciosa</name>
    <dbReference type="NCBI Taxonomy" id="116794"/>
    <lineage>
        <taxon>Eukaryota</taxon>
        <taxon>Fungi</taxon>
        <taxon>Dikarya</taxon>
        <taxon>Ascomycota</taxon>
        <taxon>Pezizomycotina</taxon>
        <taxon>Lecanoromycetes</taxon>
        <taxon>OSLEUM clade</taxon>
        <taxon>Lecanoromycetidae</taxon>
        <taxon>Caliciales</taxon>
        <taxon>Physciaceae</taxon>
        <taxon>Heterodermia</taxon>
    </lineage>
</organism>
<dbReference type="FunFam" id="2.10.110.10:FF:000077">
    <property type="entry name" value="LIM domain protein"/>
    <property type="match status" value="1"/>
</dbReference>
<feature type="compositionally biased region" description="Polar residues" evidence="5">
    <location>
        <begin position="438"/>
        <end position="464"/>
    </location>
</feature>
<dbReference type="GO" id="GO:0001725">
    <property type="term" value="C:stress fiber"/>
    <property type="evidence" value="ECO:0007669"/>
    <property type="project" value="TreeGrafter"/>
</dbReference>
<evidence type="ECO:0000256" key="5">
    <source>
        <dbReference type="SAM" id="MobiDB-lite"/>
    </source>
</evidence>
<dbReference type="GO" id="GO:0051371">
    <property type="term" value="F:muscle alpha-actinin binding"/>
    <property type="evidence" value="ECO:0007669"/>
    <property type="project" value="TreeGrafter"/>
</dbReference>
<feature type="region of interest" description="Disordered" evidence="5">
    <location>
        <begin position="105"/>
        <end position="187"/>
    </location>
</feature>
<keyword evidence="3 4" id="KW-0440">LIM domain</keyword>
<proteinExistence type="predicted"/>
<reference evidence="7" key="1">
    <citation type="submission" date="2021-03" db="EMBL/GenBank/DDBJ databases">
        <authorList>
            <person name="Tagirdzhanova G."/>
        </authorList>
    </citation>
    <scope>NUCLEOTIDE SEQUENCE</scope>
</reference>
<feature type="compositionally biased region" description="Low complexity" evidence="5">
    <location>
        <begin position="155"/>
        <end position="176"/>
    </location>
</feature>
<feature type="compositionally biased region" description="Basic residues" evidence="5">
    <location>
        <begin position="212"/>
        <end position="222"/>
    </location>
</feature>
<dbReference type="EMBL" id="CAJPDS010000009">
    <property type="protein sequence ID" value="CAF9910592.1"/>
    <property type="molecule type" value="Genomic_DNA"/>
</dbReference>
<feature type="compositionally biased region" description="Basic and acidic residues" evidence="5">
    <location>
        <begin position="380"/>
        <end position="402"/>
    </location>
</feature>
<name>A0A8H3EUN4_9LECA</name>
<dbReference type="SMART" id="SM00132">
    <property type="entry name" value="LIM"/>
    <property type="match status" value="3"/>
</dbReference>
<evidence type="ECO:0000259" key="6">
    <source>
        <dbReference type="PROSITE" id="PS50023"/>
    </source>
</evidence>
<dbReference type="GO" id="GO:0030036">
    <property type="term" value="P:actin cytoskeleton organization"/>
    <property type="evidence" value="ECO:0007669"/>
    <property type="project" value="TreeGrafter"/>
</dbReference>
<dbReference type="GO" id="GO:0030695">
    <property type="term" value="F:GTPase regulator activity"/>
    <property type="evidence" value="ECO:0007669"/>
    <property type="project" value="UniProtKB-ARBA"/>
</dbReference>
<dbReference type="Proteomes" id="UP000664521">
    <property type="component" value="Unassembled WGS sequence"/>
</dbReference>
<keyword evidence="1 4" id="KW-0479">Metal-binding</keyword>
<dbReference type="GO" id="GO:0003779">
    <property type="term" value="F:actin binding"/>
    <property type="evidence" value="ECO:0007669"/>
    <property type="project" value="TreeGrafter"/>
</dbReference>
<dbReference type="CDD" id="cd08368">
    <property type="entry name" value="LIM"/>
    <property type="match status" value="3"/>
</dbReference>
<evidence type="ECO:0000313" key="7">
    <source>
        <dbReference type="EMBL" id="CAF9910592.1"/>
    </source>
</evidence>
<dbReference type="OrthoDB" id="15567at2759"/>
<evidence type="ECO:0000256" key="4">
    <source>
        <dbReference type="PROSITE-ProRule" id="PRU00125"/>
    </source>
</evidence>
<comment type="caution">
    <text evidence="7">The sequence shown here is derived from an EMBL/GenBank/DDBJ whole genome shotgun (WGS) entry which is preliminary data.</text>
</comment>
<evidence type="ECO:0000313" key="8">
    <source>
        <dbReference type="Proteomes" id="UP000664521"/>
    </source>
</evidence>
<dbReference type="Pfam" id="PF00412">
    <property type="entry name" value="LIM"/>
    <property type="match status" value="2"/>
</dbReference>
<dbReference type="InterPro" id="IPR050604">
    <property type="entry name" value="PDZ-LIM_domain"/>
</dbReference>
<dbReference type="PROSITE" id="PS50023">
    <property type="entry name" value="LIM_DOMAIN_2"/>
    <property type="match status" value="2"/>
</dbReference>
<gene>
    <name evidence="7" type="ORF">HETSPECPRED_010111</name>
</gene>
<sequence length="758" mass="83240">MSHHRAHPGISVNDDGNPLAPQPHTGVASRDFSNITVSTTASVTPLLGTYVERAQRRVEKQEARLLREALEEVDSRSEARLHAAAQDEASDLIWKHRNQEELHKCGDDSYKSDRTVEQEDSTDNHTSGYTPLSITKEHPNQSSSEQFVSNKRDSSSLQGSQVSSLSSTGSAKASSGEMPFANTTGHELWDSPQKKAYTNLDFPVPQIKAIGHRRVSGPKSRKASGGLFRNPDDKIYEEPDVVKDEGHQASAGGNVVPPPLKLRARNSVARFQSASYGFLRSKGVAEVGEQKISRTEIHRNPPSQSRNPTYMQNTSTPDSAETQDASPNGLPVESIRTKNGVEIRGEDIRAATSMRMKDRSPKLPAPTVVSTKPGRPIVSFDRDWKHTGPQVEENRPTTRDGARTLPSVPRSTSMLPESTNSAPAIPTLNFPDPPSIQIHDSTTTSIDVSSAPSTSFSGIPSISVNKPEIPSISFSDASEPSSVKNDSSHPSPFKRPLPYHSFTAPAHSSLPHWSPSTHGRPTAQCAACALPIAGRIVSAASQRFHPHCFTCFHCGELLECVAFYPEPTIHREDRLTRIETRSSDPYAPDDIDGRTAADDGDSSLRFYCHLDFHELFSPRCRSCKTPIEGEVVLACGGEWHKGHFFCAQCGDPFDEKTPFVEKDGYAWCVGCHAGRFNGKCKGCKKVILEQGVQALGGEWHEGCFCCVVRMMLLDMCRASVELMYMQECGGGFEDGRFFTRGDDEKPVCVRCEERRLKA</sequence>
<feature type="compositionally biased region" description="Basic and acidic residues" evidence="5">
    <location>
        <begin position="105"/>
        <end position="117"/>
    </location>
</feature>
<feature type="region of interest" description="Disordered" evidence="5">
    <location>
        <begin position="290"/>
        <end position="334"/>
    </location>
</feature>
<keyword evidence="2 4" id="KW-0862">Zinc</keyword>
<feature type="compositionally biased region" description="Polar residues" evidence="5">
    <location>
        <begin position="140"/>
        <end position="149"/>
    </location>
</feature>
<accession>A0A8H3EUN4</accession>
<feature type="domain" description="LIM zinc-binding" evidence="6">
    <location>
        <begin position="523"/>
        <end position="597"/>
    </location>
</feature>